<evidence type="ECO:0000256" key="1">
    <source>
        <dbReference type="ARBA" id="ARBA00022801"/>
    </source>
</evidence>
<proteinExistence type="predicted"/>
<dbReference type="SUPFAM" id="SSF50630">
    <property type="entry name" value="Acid proteases"/>
    <property type="match status" value="1"/>
</dbReference>
<dbReference type="Gene3D" id="2.40.70.10">
    <property type="entry name" value="Acid Proteases"/>
    <property type="match status" value="1"/>
</dbReference>
<dbReference type="Pfam" id="PF23055">
    <property type="entry name" value="DUF7041"/>
    <property type="match status" value="1"/>
</dbReference>
<keyword evidence="1" id="KW-0378">Hydrolase</keyword>
<dbReference type="GO" id="GO:0004190">
    <property type="term" value="F:aspartic-type endopeptidase activity"/>
    <property type="evidence" value="ECO:0007669"/>
    <property type="project" value="InterPro"/>
</dbReference>
<keyword evidence="4" id="KW-1185">Reference proteome</keyword>
<comment type="caution">
    <text evidence="3">The sequence shown here is derived from an EMBL/GenBank/DDBJ whole genome shotgun (WGS) entry which is preliminary data.</text>
</comment>
<organism evidence="3 4">
    <name type="scientific">Plakobranchus ocellatus</name>
    <dbReference type="NCBI Taxonomy" id="259542"/>
    <lineage>
        <taxon>Eukaryota</taxon>
        <taxon>Metazoa</taxon>
        <taxon>Spiralia</taxon>
        <taxon>Lophotrochozoa</taxon>
        <taxon>Mollusca</taxon>
        <taxon>Gastropoda</taxon>
        <taxon>Heterobranchia</taxon>
        <taxon>Euthyneura</taxon>
        <taxon>Panpulmonata</taxon>
        <taxon>Sacoglossa</taxon>
        <taxon>Placobranchoidea</taxon>
        <taxon>Plakobranchidae</taxon>
        <taxon>Plakobranchus</taxon>
    </lineage>
</organism>
<dbReference type="InterPro" id="IPR001995">
    <property type="entry name" value="Peptidase_A2_cat"/>
</dbReference>
<dbReference type="Proteomes" id="UP000735302">
    <property type="component" value="Unassembled WGS sequence"/>
</dbReference>
<dbReference type="PANTHER" id="PTHR33327">
    <property type="entry name" value="ENDONUCLEASE"/>
    <property type="match status" value="1"/>
</dbReference>
<protein>
    <submittedName>
        <fullName evidence="3">Retrovirus-related pol polyprotein</fullName>
    </submittedName>
</protein>
<dbReference type="EMBL" id="BLXT01001819">
    <property type="protein sequence ID" value="GFN87904.1"/>
    <property type="molecule type" value="Genomic_DNA"/>
</dbReference>
<sequence length="302" mass="33787">MAVDSVALKLPTFWVSSPLAWFAQAEAQFELRKITQDDTRYYHVVASLDTNTAKRVLPIITAPPLTEKYKAIKDFLTSAYGLSDEERATALYERKEVYAIVPKVFHLKEKVSTGKRQGGPTVASTTAGPPDPQLIITDSITGRHFLVDTGAQVSVIPPTWHERHFGQRGQALQAANGTTISTFGSRDVKLRFHGTTYKARLIIADVKRPLLGADFFRRHNLLVDLNGQRLIEADSYLSSPCSTSRVTKTELAPIERNCNKFRKVLQEFPAVLSQLFLQNLLDMAFNITLLHQAHRFIPEPVG</sequence>
<evidence type="ECO:0000259" key="2">
    <source>
        <dbReference type="PROSITE" id="PS50175"/>
    </source>
</evidence>
<dbReference type="GO" id="GO:0006508">
    <property type="term" value="P:proteolysis"/>
    <property type="evidence" value="ECO:0007669"/>
    <property type="project" value="InterPro"/>
</dbReference>
<gene>
    <name evidence="3" type="ORF">PoB_001441000</name>
</gene>
<dbReference type="InterPro" id="IPR055469">
    <property type="entry name" value="DUF7041"/>
</dbReference>
<accession>A0AAV3YXG9</accession>
<dbReference type="PROSITE" id="PS00141">
    <property type="entry name" value="ASP_PROTEASE"/>
    <property type="match status" value="1"/>
</dbReference>
<dbReference type="PROSITE" id="PS50175">
    <property type="entry name" value="ASP_PROT_RETROV"/>
    <property type="match status" value="1"/>
</dbReference>
<dbReference type="InterPro" id="IPR021109">
    <property type="entry name" value="Peptidase_aspartic_dom_sf"/>
</dbReference>
<name>A0AAV3YXG9_9GAST</name>
<evidence type="ECO:0000313" key="3">
    <source>
        <dbReference type="EMBL" id="GFN87904.1"/>
    </source>
</evidence>
<dbReference type="PANTHER" id="PTHR33327:SF3">
    <property type="entry name" value="RNA-DIRECTED DNA POLYMERASE"/>
    <property type="match status" value="1"/>
</dbReference>
<dbReference type="InterPro" id="IPR001969">
    <property type="entry name" value="Aspartic_peptidase_AS"/>
</dbReference>
<dbReference type="AlphaFoldDB" id="A0AAV3YXG9"/>
<evidence type="ECO:0000313" key="4">
    <source>
        <dbReference type="Proteomes" id="UP000735302"/>
    </source>
</evidence>
<feature type="domain" description="Peptidase A2" evidence="2">
    <location>
        <begin position="143"/>
        <end position="215"/>
    </location>
</feature>
<reference evidence="3 4" key="1">
    <citation type="journal article" date="2021" name="Elife">
        <title>Chloroplast acquisition without the gene transfer in kleptoplastic sea slugs, Plakobranchus ocellatus.</title>
        <authorList>
            <person name="Maeda T."/>
            <person name="Takahashi S."/>
            <person name="Yoshida T."/>
            <person name="Shimamura S."/>
            <person name="Takaki Y."/>
            <person name="Nagai Y."/>
            <person name="Toyoda A."/>
            <person name="Suzuki Y."/>
            <person name="Arimoto A."/>
            <person name="Ishii H."/>
            <person name="Satoh N."/>
            <person name="Nishiyama T."/>
            <person name="Hasebe M."/>
            <person name="Maruyama T."/>
            <person name="Minagawa J."/>
            <person name="Obokata J."/>
            <person name="Shigenobu S."/>
        </authorList>
    </citation>
    <scope>NUCLEOTIDE SEQUENCE [LARGE SCALE GENOMIC DNA]</scope>
</reference>